<evidence type="ECO:0000313" key="3">
    <source>
        <dbReference type="Proteomes" id="UP001163046"/>
    </source>
</evidence>
<feature type="domain" description="TLDc" evidence="1">
    <location>
        <begin position="60"/>
        <end position="196"/>
    </location>
</feature>
<evidence type="ECO:0000259" key="1">
    <source>
        <dbReference type="Pfam" id="PF07534"/>
    </source>
</evidence>
<protein>
    <recommendedName>
        <fullName evidence="1">TLDc domain-containing protein</fullName>
    </recommendedName>
</protein>
<accession>A0A9W9ZL38</accession>
<dbReference type="OrthoDB" id="5953547at2759"/>
<dbReference type="Pfam" id="PF07534">
    <property type="entry name" value="TLD"/>
    <property type="match status" value="1"/>
</dbReference>
<reference evidence="2" key="1">
    <citation type="submission" date="2023-01" db="EMBL/GenBank/DDBJ databases">
        <title>Genome assembly of the deep-sea coral Lophelia pertusa.</title>
        <authorList>
            <person name="Herrera S."/>
            <person name="Cordes E."/>
        </authorList>
    </citation>
    <scope>NUCLEOTIDE SEQUENCE</scope>
    <source>
        <strain evidence="2">USNM1676648</strain>
        <tissue evidence="2">Polyp</tissue>
    </source>
</reference>
<dbReference type="EMBL" id="MU825915">
    <property type="protein sequence ID" value="KAJ7382748.1"/>
    <property type="molecule type" value="Genomic_DNA"/>
</dbReference>
<dbReference type="InterPro" id="IPR006571">
    <property type="entry name" value="TLDc_dom"/>
</dbReference>
<comment type="caution">
    <text evidence="2">The sequence shown here is derived from an EMBL/GenBank/DDBJ whole genome shotgun (WGS) entry which is preliminary data.</text>
</comment>
<dbReference type="Proteomes" id="UP001163046">
    <property type="component" value="Unassembled WGS sequence"/>
</dbReference>
<sequence>MQEIPIKLMVYVLPARFITNIPGFKDEHDSILGTWLDAVLPKEGKWIRCFQDSPYWQGFQFHNACNGKGPTVILIRVQQNIFGGFLDKNWGGVDGFIWSKRSFIFSLKNLRGLPPFKMDLKSDKLDKAARQDSVFGPIFGDGDIIINSNPTQSAQSSSDLDKSYEFPSQWSSFTSDERDNLLAGSKQFLVDDLEAFFYARKANCSLLASYNYKNTSL</sequence>
<gene>
    <name evidence="2" type="ORF">OS493_033033</name>
</gene>
<proteinExistence type="predicted"/>
<organism evidence="2 3">
    <name type="scientific">Desmophyllum pertusum</name>
    <dbReference type="NCBI Taxonomy" id="174260"/>
    <lineage>
        <taxon>Eukaryota</taxon>
        <taxon>Metazoa</taxon>
        <taxon>Cnidaria</taxon>
        <taxon>Anthozoa</taxon>
        <taxon>Hexacorallia</taxon>
        <taxon>Scleractinia</taxon>
        <taxon>Caryophylliina</taxon>
        <taxon>Caryophylliidae</taxon>
        <taxon>Desmophyllum</taxon>
    </lineage>
</organism>
<keyword evidence="3" id="KW-1185">Reference proteome</keyword>
<dbReference type="AlphaFoldDB" id="A0A9W9ZL38"/>
<evidence type="ECO:0000313" key="2">
    <source>
        <dbReference type="EMBL" id="KAJ7382748.1"/>
    </source>
</evidence>
<name>A0A9W9ZL38_9CNID</name>